<dbReference type="Gene3D" id="1.10.443.10">
    <property type="entry name" value="Intergrase catalytic core"/>
    <property type="match status" value="1"/>
</dbReference>
<dbReference type="Pfam" id="PF00589">
    <property type="entry name" value="Phage_integrase"/>
    <property type="match status" value="1"/>
</dbReference>
<dbReference type="AlphaFoldDB" id="D0DRR6"/>
<feature type="domain" description="Tyr recombinase" evidence="5">
    <location>
        <begin position="189"/>
        <end position="383"/>
    </location>
</feature>
<dbReference type="Pfam" id="PF14659">
    <property type="entry name" value="Phage_int_SAM_3"/>
    <property type="match status" value="1"/>
</dbReference>
<dbReference type="EMBL" id="GG704700">
    <property type="protein sequence ID" value="EEX25977.1"/>
    <property type="molecule type" value="Genomic_DNA"/>
</dbReference>
<dbReference type="HOGENOM" id="CLU_027562_17_0_9"/>
<dbReference type="Gene3D" id="1.10.150.130">
    <property type="match status" value="1"/>
</dbReference>
<dbReference type="Proteomes" id="UP000004920">
    <property type="component" value="Unassembled WGS sequence"/>
</dbReference>
<keyword evidence="2" id="KW-0229">DNA integration</keyword>
<dbReference type="InterPro" id="IPR011010">
    <property type="entry name" value="DNA_brk_join_enz"/>
</dbReference>
<dbReference type="SUPFAM" id="SSF56349">
    <property type="entry name" value="DNA breaking-rejoining enzymes"/>
    <property type="match status" value="1"/>
</dbReference>
<dbReference type="GO" id="GO:0006310">
    <property type="term" value="P:DNA recombination"/>
    <property type="evidence" value="ECO:0007669"/>
    <property type="project" value="UniProtKB-KW"/>
</dbReference>
<dbReference type="CDD" id="cd01189">
    <property type="entry name" value="INT_ICEBs1_C_like"/>
    <property type="match status" value="1"/>
</dbReference>
<dbReference type="InterPro" id="IPR028259">
    <property type="entry name" value="AP2-like_int_N"/>
</dbReference>
<comment type="similarity">
    <text evidence="1">Belongs to the 'phage' integrase family.</text>
</comment>
<dbReference type="GO" id="GO:0003677">
    <property type="term" value="F:DNA binding"/>
    <property type="evidence" value="ECO:0007669"/>
    <property type="project" value="UniProtKB-KW"/>
</dbReference>
<keyword evidence="3" id="KW-0238">DNA-binding</keyword>
<evidence type="ECO:0000256" key="3">
    <source>
        <dbReference type="ARBA" id="ARBA00023125"/>
    </source>
</evidence>
<keyword evidence="4" id="KW-0233">DNA recombination</keyword>
<organism evidence="6">
    <name type="scientific">Limosilactobacillus fermentum 28-3-CHN</name>
    <dbReference type="NCBI Taxonomy" id="575599"/>
    <lineage>
        <taxon>Bacteria</taxon>
        <taxon>Bacillati</taxon>
        <taxon>Bacillota</taxon>
        <taxon>Bacilli</taxon>
        <taxon>Lactobacillales</taxon>
        <taxon>Lactobacillaceae</taxon>
        <taxon>Limosilactobacillus</taxon>
    </lineage>
</organism>
<dbReference type="InterPro" id="IPR010998">
    <property type="entry name" value="Integrase_recombinase_N"/>
</dbReference>
<reference evidence="6" key="1">
    <citation type="submission" date="2009-08" db="EMBL/GenBank/DDBJ databases">
        <title>The Genome Sequence of Lactobacillus fermentum 28-3-CHN.</title>
        <authorList>
            <consortium name="The Broad Institute Genome Sequencing Platform"/>
            <person name="Ward D."/>
            <person name="Feldgarden M."/>
            <person name="Earl A."/>
            <person name="Young S.K."/>
            <person name="Zeng Q."/>
            <person name="Koehrsen M."/>
            <person name="Alvarado L."/>
            <person name="Berlin A."/>
            <person name="Bochicchio J."/>
            <person name="Borenstein D."/>
            <person name="Chapman S.B."/>
            <person name="Chen Z."/>
            <person name="Engels R."/>
            <person name="Freedman E."/>
            <person name="Gellesch M."/>
            <person name="Goldberg J."/>
            <person name="Griggs A."/>
            <person name="Gujja S."/>
            <person name="Heilman E."/>
            <person name="Heiman D."/>
            <person name="Hepburn T."/>
            <person name="Howarth C."/>
            <person name="Jen D."/>
            <person name="Larson L."/>
            <person name="Lewis B."/>
            <person name="Mehta T."/>
            <person name="Park D."/>
            <person name="Pearson M."/>
            <person name="Roberts A."/>
            <person name="Saif S."/>
            <person name="Shea T."/>
            <person name="Shenoy N."/>
            <person name="Sisk P."/>
            <person name="Stolte C."/>
            <person name="Sykes S."/>
            <person name="Thomson T."/>
            <person name="Walk T."/>
            <person name="White J."/>
            <person name="Yandava C."/>
            <person name="Liu Y."/>
            <person name="Xu Q."/>
            <person name="Haas B."/>
            <person name="Nusbaum C."/>
            <person name="Birren B."/>
        </authorList>
    </citation>
    <scope>NUCLEOTIDE SEQUENCE</scope>
    <source>
        <strain evidence="6">28-3-CHN</strain>
    </source>
</reference>
<dbReference type="InterPro" id="IPR004107">
    <property type="entry name" value="Integrase_SAM-like_N"/>
</dbReference>
<evidence type="ECO:0000256" key="2">
    <source>
        <dbReference type="ARBA" id="ARBA00022908"/>
    </source>
</evidence>
<gene>
    <name evidence="6" type="ORF">HMPREF0513_00355</name>
</gene>
<evidence type="ECO:0000256" key="4">
    <source>
        <dbReference type="ARBA" id="ARBA00023172"/>
    </source>
</evidence>
<dbReference type="GO" id="GO:0015074">
    <property type="term" value="P:DNA integration"/>
    <property type="evidence" value="ECO:0007669"/>
    <property type="project" value="UniProtKB-KW"/>
</dbReference>
<dbReference type="PROSITE" id="PS51898">
    <property type="entry name" value="TYR_RECOMBINASE"/>
    <property type="match status" value="1"/>
</dbReference>
<dbReference type="PANTHER" id="PTHR30349">
    <property type="entry name" value="PHAGE INTEGRASE-RELATED"/>
    <property type="match status" value="1"/>
</dbReference>
<accession>D0DRR6</accession>
<dbReference type="InterPro" id="IPR013762">
    <property type="entry name" value="Integrase-like_cat_sf"/>
</dbReference>
<evidence type="ECO:0000259" key="5">
    <source>
        <dbReference type="PROSITE" id="PS51898"/>
    </source>
</evidence>
<name>D0DRR6_LIMFE</name>
<evidence type="ECO:0000256" key="1">
    <source>
        <dbReference type="ARBA" id="ARBA00008857"/>
    </source>
</evidence>
<protein>
    <submittedName>
        <fullName evidence="6">Site-specific recombinase, phage integrase family</fullName>
    </submittedName>
</protein>
<sequence>MDVHYLKHRETRSQAKQRSVLKMTKESDLIKKAPDGTYGFRASLGFDKRTGKRRQKRCSGFKTKTLAKEAYRKMVAQVEDEQFNSPITFKEFCGKYFFPWYKFTVQEQTYEHRKGMVERSFNQFDSMKLSKITAFDVQKWQLGYLEDHANGTTRVAHTMLGKIFERAILMSLMRENPAKIVGNVKRSQDEVEFWTKDQFQKVIDQTSKDTYTHRFDFIILWFLFMTGMRSGEAKALTWKDVDLKAGTIDINKSLLYKSVNNYKLGKTKNRQSMRVISIDPQTIDYLEEWYEDQRLMTRSEFVLSQDGAPLNSTYINDIVHDYGDLAKVPTVTAHALRHSHASLLISLGENPLVIRDRLGHKDVRTTLEIYGHLYPKSDIEASKRLEGLVTVPSK</sequence>
<dbReference type="InterPro" id="IPR050090">
    <property type="entry name" value="Tyrosine_recombinase_XerCD"/>
</dbReference>
<dbReference type="Pfam" id="PF14657">
    <property type="entry name" value="Arm-DNA-bind_4"/>
    <property type="match status" value="1"/>
</dbReference>
<evidence type="ECO:0000313" key="6">
    <source>
        <dbReference type="EMBL" id="EEX25977.1"/>
    </source>
</evidence>
<dbReference type="PANTHER" id="PTHR30349:SF64">
    <property type="entry name" value="PROPHAGE INTEGRASE INTD-RELATED"/>
    <property type="match status" value="1"/>
</dbReference>
<proteinExistence type="inferred from homology"/>
<dbReference type="InterPro" id="IPR002104">
    <property type="entry name" value="Integrase_catalytic"/>
</dbReference>